<accession>A0A191T4K4</accession>
<keyword evidence="2 7" id="KW-0699">rRNA-binding</keyword>
<keyword evidence="5 7" id="KW-0687">Ribonucleoprotein</keyword>
<dbReference type="InterPro" id="IPR018275">
    <property type="entry name" value="Ribosomal_bS18_CS"/>
</dbReference>
<reference evidence="10" key="1">
    <citation type="journal article" date="2016" name="Front. Plant Sci.">
        <title>Comparative Chloroplast Genome Analyses of Streptophyte Green Algae Uncover Major Structural Alterations in the Klebsormidiophyceae, Coleochaetophyceae and Zygnematophyceae.</title>
        <authorList>
            <person name="Lemieux C."/>
            <person name="Otis C."/>
            <person name="Turmel M."/>
        </authorList>
    </citation>
    <scope>NUCLEOTIDE SEQUENCE</scope>
</reference>
<dbReference type="EMBL" id="KU646489">
    <property type="protein sequence ID" value="ANI25325.1"/>
    <property type="molecule type" value="Genomic_DNA"/>
</dbReference>
<evidence type="ECO:0000256" key="4">
    <source>
        <dbReference type="ARBA" id="ARBA00022980"/>
    </source>
</evidence>
<dbReference type="GO" id="GO:0070181">
    <property type="term" value="F:small ribosomal subunit rRNA binding"/>
    <property type="evidence" value="ECO:0007669"/>
    <property type="project" value="TreeGrafter"/>
</dbReference>
<feature type="region of interest" description="Disordered" evidence="9">
    <location>
        <begin position="1"/>
        <end position="21"/>
    </location>
</feature>
<geneLocation type="chloroplast" evidence="10"/>
<gene>
    <name evidence="7 10" type="primary">rps18</name>
</gene>
<dbReference type="Gene3D" id="4.10.640.10">
    <property type="entry name" value="Ribosomal protein S18"/>
    <property type="match status" value="1"/>
</dbReference>
<keyword evidence="10" id="KW-0150">Chloroplast</keyword>
<dbReference type="PANTHER" id="PTHR13479:SF40">
    <property type="entry name" value="SMALL RIBOSOMAL SUBUNIT PROTEIN BS18M"/>
    <property type="match status" value="1"/>
</dbReference>
<sequence>MKKNGIRSKRSFRRRKKAPLKPGETIDYKNVGLLRKFISEQGKILPRRVNRLLSKQQRAMTRAIKAARLVALLPFVNNEIQRRVPNALIRK</sequence>
<evidence type="ECO:0000256" key="1">
    <source>
        <dbReference type="ARBA" id="ARBA00005589"/>
    </source>
</evidence>
<dbReference type="NCBIfam" id="TIGR00165">
    <property type="entry name" value="S18"/>
    <property type="match status" value="1"/>
</dbReference>
<dbReference type="SUPFAM" id="SSF46911">
    <property type="entry name" value="Ribosomal protein S18"/>
    <property type="match status" value="1"/>
</dbReference>
<name>A0A191T4K4_SPIMX</name>
<dbReference type="GO" id="GO:0006412">
    <property type="term" value="P:translation"/>
    <property type="evidence" value="ECO:0007669"/>
    <property type="project" value="UniProtKB-UniRule"/>
</dbReference>
<dbReference type="PRINTS" id="PR00974">
    <property type="entry name" value="RIBOSOMALS18"/>
</dbReference>
<comment type="subunit">
    <text evidence="7">Part of the 30S ribosomal subunit.</text>
</comment>
<dbReference type="InterPro" id="IPR036870">
    <property type="entry name" value="Ribosomal_bS18_sf"/>
</dbReference>
<keyword evidence="3 7" id="KW-0694">RNA-binding</keyword>
<dbReference type="HAMAP" id="MF_00270">
    <property type="entry name" value="Ribosomal_bS18"/>
    <property type="match status" value="1"/>
</dbReference>
<dbReference type="GO" id="GO:0003735">
    <property type="term" value="F:structural constituent of ribosome"/>
    <property type="evidence" value="ECO:0007669"/>
    <property type="project" value="InterPro"/>
</dbReference>
<dbReference type="PROSITE" id="PS00057">
    <property type="entry name" value="RIBOSOMAL_S18"/>
    <property type="match status" value="1"/>
</dbReference>
<evidence type="ECO:0000256" key="6">
    <source>
        <dbReference type="ARBA" id="ARBA00035266"/>
    </source>
</evidence>
<proteinExistence type="inferred from homology"/>
<dbReference type="PANTHER" id="PTHR13479">
    <property type="entry name" value="30S RIBOSOMAL PROTEIN S18"/>
    <property type="match status" value="1"/>
</dbReference>
<dbReference type="GO" id="GO:0005763">
    <property type="term" value="C:mitochondrial small ribosomal subunit"/>
    <property type="evidence" value="ECO:0007669"/>
    <property type="project" value="TreeGrafter"/>
</dbReference>
<comment type="similarity">
    <text evidence="1 7 8">Belongs to the bacterial ribosomal protein bS18 family.</text>
</comment>
<evidence type="ECO:0000313" key="10">
    <source>
        <dbReference type="EMBL" id="ANI25325.1"/>
    </source>
</evidence>
<dbReference type="InterPro" id="IPR001648">
    <property type="entry name" value="Ribosomal_bS18"/>
</dbReference>
<dbReference type="GeneID" id="27984735"/>
<evidence type="ECO:0000256" key="7">
    <source>
        <dbReference type="HAMAP-Rule" id="MF_00270"/>
    </source>
</evidence>
<dbReference type="Pfam" id="PF01084">
    <property type="entry name" value="Ribosomal_S18"/>
    <property type="match status" value="1"/>
</dbReference>
<dbReference type="AlphaFoldDB" id="A0A191T4K4"/>
<dbReference type="RefSeq" id="YP_009258360.1">
    <property type="nucleotide sequence ID" value="NC_030355.1"/>
</dbReference>
<dbReference type="FunFam" id="4.10.640.10:FF:000002">
    <property type="entry name" value="30S ribosomal protein S18, chloroplastic"/>
    <property type="match status" value="1"/>
</dbReference>
<organism evidence="10">
    <name type="scientific">Spirogyra maxima</name>
    <name type="common">Green alga</name>
    <dbReference type="NCBI Taxonomy" id="3180"/>
    <lineage>
        <taxon>Eukaryota</taxon>
        <taxon>Viridiplantae</taxon>
        <taxon>Streptophyta</taxon>
        <taxon>Zygnematophyceae</taxon>
        <taxon>Zygnematophycidae</taxon>
        <taxon>Spirogyrales</taxon>
        <taxon>Spirogyraceae</taxon>
        <taxon>Spirogyra</taxon>
    </lineage>
</organism>
<evidence type="ECO:0000256" key="5">
    <source>
        <dbReference type="ARBA" id="ARBA00023274"/>
    </source>
</evidence>
<protein>
    <recommendedName>
        <fullName evidence="6 7">Small ribosomal subunit protein bS18c</fullName>
    </recommendedName>
</protein>
<evidence type="ECO:0000256" key="9">
    <source>
        <dbReference type="SAM" id="MobiDB-lite"/>
    </source>
</evidence>
<evidence type="ECO:0000256" key="3">
    <source>
        <dbReference type="ARBA" id="ARBA00022884"/>
    </source>
</evidence>
<evidence type="ECO:0000256" key="8">
    <source>
        <dbReference type="RuleBase" id="RU003910"/>
    </source>
</evidence>
<keyword evidence="10" id="KW-0934">Plastid</keyword>
<comment type="subcellular location">
    <subcellularLocation>
        <location evidence="7">Plastid</location>
        <location evidence="7">Chloroplast</location>
    </subcellularLocation>
</comment>
<feature type="compositionally biased region" description="Basic residues" evidence="9">
    <location>
        <begin position="1"/>
        <end position="19"/>
    </location>
</feature>
<keyword evidence="4 7" id="KW-0689">Ribosomal protein</keyword>
<evidence type="ECO:0000256" key="2">
    <source>
        <dbReference type="ARBA" id="ARBA00022730"/>
    </source>
</evidence>
<dbReference type="GO" id="GO:0009507">
    <property type="term" value="C:chloroplast"/>
    <property type="evidence" value="ECO:0007669"/>
    <property type="project" value="UniProtKB-SubCell"/>
</dbReference>